<reference evidence="5 6" key="1">
    <citation type="submission" date="2021-11" db="EMBL/GenBank/DDBJ databases">
        <title>Black yeast isolated from Biological Soil Crust.</title>
        <authorList>
            <person name="Kurbessoian T."/>
        </authorList>
    </citation>
    <scope>NUCLEOTIDE SEQUENCE [LARGE SCALE GENOMIC DNA]</scope>
    <source>
        <strain evidence="5 6">CCFEE 5522</strain>
    </source>
</reference>
<evidence type="ECO:0000256" key="2">
    <source>
        <dbReference type="ARBA" id="ARBA00023242"/>
    </source>
</evidence>
<dbReference type="SMART" id="SM00906">
    <property type="entry name" value="Fungal_trans"/>
    <property type="match status" value="1"/>
</dbReference>
<keyword evidence="6" id="KW-1185">Reference proteome</keyword>
<sequence>MHAAAKLRSVAGFSGDSIYESAVELGSEIAAGPSNGEFPANPSTALPTRNFIFRQPQETFEERATVTASQPPPGHIIQLWQAYLENVDPIMKVYHAPTLQSTVLGQIGRPYLAANDRALTAAIYLIATVSLTDDECRASLQESRNELLRRFREATEDALSAASFITTTDIVVLQAFVLYLAAMRSIGETRFVWSMTGLAIRMAGTIGLMEDGRLAGLPPFECEMRRRLLWAIAYVDARIAEQVGLGGDLLDQNHTVLPPASVNDSELFPNMHRIPEGRSGATDMIYVQLRVTLVSRLRAVPGIGGHAGTWERIRAPSATVSERFDIVEALERKLEEDGLRYCDATVPLQLLAINFAQTLLHKLRLVGNVPLSQESLHNGPGDQSTDNVFELSMRIMKLQLALWTDPSLRKWRWHWQGQFQWYAFAELIRQTRMRQASSPNREAWTVIYHVFDLIIPTLEIAPDKGPLLEAIQALLGTAAVSHNHASNTADQSGAAIQASLSASSRIVPAAQMAAPSRPGMGSSPHNALLPGMDPRLYSPSDGRQGGDMIAPSMDDATLGLAFDTIDWAEFDRLTSELCGQ</sequence>
<comment type="subcellular location">
    <subcellularLocation>
        <location evidence="1">Nucleus</location>
    </subcellularLocation>
</comment>
<proteinExistence type="predicted"/>
<evidence type="ECO:0000256" key="1">
    <source>
        <dbReference type="ARBA" id="ARBA00004123"/>
    </source>
</evidence>
<dbReference type="GO" id="GO:0005634">
    <property type="term" value="C:nucleus"/>
    <property type="evidence" value="ECO:0007669"/>
    <property type="project" value="UniProtKB-SubCell"/>
</dbReference>
<dbReference type="InterPro" id="IPR050613">
    <property type="entry name" value="Sec_Metabolite_Reg"/>
</dbReference>
<dbReference type="PANTHER" id="PTHR31001">
    <property type="entry name" value="UNCHARACTERIZED TRANSCRIPTIONAL REGULATORY PROTEIN"/>
    <property type="match status" value="1"/>
</dbReference>
<evidence type="ECO:0000259" key="4">
    <source>
        <dbReference type="SMART" id="SM00906"/>
    </source>
</evidence>
<dbReference type="GO" id="GO:0008270">
    <property type="term" value="F:zinc ion binding"/>
    <property type="evidence" value="ECO:0007669"/>
    <property type="project" value="InterPro"/>
</dbReference>
<dbReference type="EMBL" id="JAVFHQ010000056">
    <property type="protein sequence ID" value="KAK4541146.1"/>
    <property type="molecule type" value="Genomic_DNA"/>
</dbReference>
<dbReference type="Proteomes" id="UP001324427">
    <property type="component" value="Unassembled WGS sequence"/>
</dbReference>
<dbReference type="AlphaFoldDB" id="A0AAV9J8S2"/>
<evidence type="ECO:0000313" key="5">
    <source>
        <dbReference type="EMBL" id="KAK4541146.1"/>
    </source>
</evidence>
<dbReference type="GO" id="GO:0003677">
    <property type="term" value="F:DNA binding"/>
    <property type="evidence" value="ECO:0007669"/>
    <property type="project" value="InterPro"/>
</dbReference>
<comment type="caution">
    <text evidence="5">The sequence shown here is derived from an EMBL/GenBank/DDBJ whole genome shotgun (WGS) entry which is preliminary data.</text>
</comment>
<accession>A0AAV9J8S2</accession>
<dbReference type="InterPro" id="IPR007219">
    <property type="entry name" value="XnlR_reg_dom"/>
</dbReference>
<name>A0AAV9J8S2_9PEZI</name>
<gene>
    <name evidence="5" type="ORF">LTR36_008220</name>
</gene>
<dbReference type="Pfam" id="PF04082">
    <property type="entry name" value="Fungal_trans"/>
    <property type="match status" value="1"/>
</dbReference>
<dbReference type="CDD" id="cd12148">
    <property type="entry name" value="fungal_TF_MHR"/>
    <property type="match status" value="1"/>
</dbReference>
<keyword evidence="2" id="KW-0539">Nucleus</keyword>
<feature type="region of interest" description="Disordered" evidence="3">
    <location>
        <begin position="514"/>
        <end position="550"/>
    </location>
</feature>
<evidence type="ECO:0000313" key="6">
    <source>
        <dbReference type="Proteomes" id="UP001324427"/>
    </source>
</evidence>
<feature type="domain" description="Xylanolytic transcriptional activator regulatory" evidence="4">
    <location>
        <begin position="192"/>
        <end position="265"/>
    </location>
</feature>
<organism evidence="5 6">
    <name type="scientific">Oleoguttula mirabilis</name>
    <dbReference type="NCBI Taxonomy" id="1507867"/>
    <lineage>
        <taxon>Eukaryota</taxon>
        <taxon>Fungi</taxon>
        <taxon>Dikarya</taxon>
        <taxon>Ascomycota</taxon>
        <taxon>Pezizomycotina</taxon>
        <taxon>Dothideomycetes</taxon>
        <taxon>Dothideomycetidae</taxon>
        <taxon>Mycosphaerellales</taxon>
        <taxon>Teratosphaeriaceae</taxon>
        <taxon>Oleoguttula</taxon>
    </lineage>
</organism>
<evidence type="ECO:0000256" key="3">
    <source>
        <dbReference type="SAM" id="MobiDB-lite"/>
    </source>
</evidence>
<dbReference type="PANTHER" id="PTHR31001:SF85">
    <property type="entry name" value="ZN(II)2CYS6 TRANSCRIPTION FACTOR (EUROFUNG)"/>
    <property type="match status" value="1"/>
</dbReference>
<protein>
    <recommendedName>
        <fullName evidence="4">Xylanolytic transcriptional activator regulatory domain-containing protein</fullName>
    </recommendedName>
</protein>
<dbReference type="GO" id="GO:0006351">
    <property type="term" value="P:DNA-templated transcription"/>
    <property type="evidence" value="ECO:0007669"/>
    <property type="project" value="InterPro"/>
</dbReference>